<dbReference type="SUPFAM" id="SSF101262">
    <property type="entry name" value="Methenyltetrahydrofolate cyclohydrolase-like"/>
    <property type="match status" value="1"/>
</dbReference>
<keyword evidence="3" id="KW-1185">Reference proteome</keyword>
<evidence type="ECO:0000313" key="2">
    <source>
        <dbReference type="EMBL" id="MBE1612527.1"/>
    </source>
</evidence>
<dbReference type="Gene3D" id="1.20.120.680">
    <property type="entry name" value="Formiminotetrahydrofolate cyclodeaminase monomer, up-and-down helical bundle"/>
    <property type="match status" value="1"/>
</dbReference>
<dbReference type="Pfam" id="PF04961">
    <property type="entry name" value="FTCD_C"/>
    <property type="match status" value="1"/>
</dbReference>
<gene>
    <name evidence="2" type="ORF">HEB94_009375</name>
</gene>
<accession>A0A927RDL1</accession>
<name>A0A927RDL1_9ACTN</name>
<reference evidence="2" key="1">
    <citation type="submission" date="2020-10" db="EMBL/GenBank/DDBJ databases">
        <title>Sequencing the genomes of 1000 actinobacteria strains.</title>
        <authorList>
            <person name="Klenk H.-P."/>
        </authorList>
    </citation>
    <scope>NUCLEOTIDE SEQUENCE</scope>
    <source>
        <strain evidence="2">DSM 45354</strain>
    </source>
</reference>
<organism evidence="2 3">
    <name type="scientific">Actinopolymorpha pittospori</name>
    <dbReference type="NCBI Taxonomy" id="648752"/>
    <lineage>
        <taxon>Bacteria</taxon>
        <taxon>Bacillati</taxon>
        <taxon>Actinomycetota</taxon>
        <taxon>Actinomycetes</taxon>
        <taxon>Propionibacteriales</taxon>
        <taxon>Actinopolymorphaceae</taxon>
        <taxon>Actinopolymorpha</taxon>
    </lineage>
</organism>
<dbReference type="Proteomes" id="UP000638648">
    <property type="component" value="Unassembled WGS sequence"/>
</dbReference>
<feature type="domain" description="Cyclodeaminase/cyclohydrolase" evidence="1">
    <location>
        <begin position="5"/>
        <end position="184"/>
    </location>
</feature>
<evidence type="ECO:0000313" key="3">
    <source>
        <dbReference type="Proteomes" id="UP000638648"/>
    </source>
</evidence>
<proteinExistence type="predicted"/>
<comment type="caution">
    <text evidence="2">The sequence shown here is derived from an EMBL/GenBank/DDBJ whole genome shotgun (WGS) entry which is preliminary data.</text>
</comment>
<dbReference type="InterPro" id="IPR036178">
    <property type="entry name" value="Formintransfe-cycloase-like_sf"/>
</dbReference>
<sequence length="207" mass="21173">MNDETIGSWLDQLASSAPAPGGGAAAAMHAAIGAALVSMVANLTIGKSAYAAHEEHAVSVRDRAEALRHKAIRLAADDAAAFTALMATYRLPKETAEQKAERGAAIRSATEAAAGVPLEIAATAAEVIELAESLPGRSNPNVLSDVAVAASSAVAAVESAAVNVEINLGSLRDAAVKEPLATALAEHLRVADRARTLVAEVRREINQ</sequence>
<dbReference type="InterPro" id="IPR007044">
    <property type="entry name" value="Cyclodeamin/CycHdrlase"/>
</dbReference>
<dbReference type="AlphaFoldDB" id="A0A927RDL1"/>
<protein>
    <submittedName>
        <fullName evidence="2">Formiminotetrahydrofolate cyclodeaminase</fullName>
    </submittedName>
</protein>
<dbReference type="RefSeq" id="WP_192755557.1">
    <property type="nucleotide sequence ID" value="NZ_BAABJL010000194.1"/>
</dbReference>
<dbReference type="GO" id="GO:0003824">
    <property type="term" value="F:catalytic activity"/>
    <property type="evidence" value="ECO:0007669"/>
    <property type="project" value="InterPro"/>
</dbReference>
<evidence type="ECO:0000259" key="1">
    <source>
        <dbReference type="Pfam" id="PF04961"/>
    </source>
</evidence>
<dbReference type="EMBL" id="JADBEM010000001">
    <property type="protein sequence ID" value="MBE1612527.1"/>
    <property type="molecule type" value="Genomic_DNA"/>
</dbReference>